<evidence type="ECO:0000313" key="7">
    <source>
        <dbReference type="EMBL" id="MCV2371190.1"/>
    </source>
</evidence>
<dbReference type="Pfam" id="PF00205">
    <property type="entry name" value="TPP_enzyme_M"/>
    <property type="match status" value="1"/>
</dbReference>
<feature type="domain" description="Thiamine pyrophosphate enzyme central" evidence="4">
    <location>
        <begin position="211"/>
        <end position="347"/>
    </location>
</feature>
<evidence type="ECO:0000259" key="4">
    <source>
        <dbReference type="Pfam" id="PF00205"/>
    </source>
</evidence>
<dbReference type="InterPro" id="IPR029061">
    <property type="entry name" value="THDP-binding"/>
</dbReference>
<dbReference type="PANTHER" id="PTHR18968">
    <property type="entry name" value="THIAMINE PYROPHOSPHATE ENZYMES"/>
    <property type="match status" value="1"/>
</dbReference>
<feature type="domain" description="Thiamine pyrophosphate enzyme N-terminal TPP-binding" evidence="6">
    <location>
        <begin position="14"/>
        <end position="118"/>
    </location>
</feature>
<dbReference type="Proteomes" id="UP001209701">
    <property type="component" value="Unassembled WGS sequence"/>
</dbReference>
<comment type="similarity">
    <text evidence="1 3">Belongs to the TPP enzyme family.</text>
</comment>
<dbReference type="Pfam" id="PF02776">
    <property type="entry name" value="TPP_enzyme_N"/>
    <property type="match status" value="1"/>
</dbReference>
<evidence type="ECO:0000256" key="2">
    <source>
        <dbReference type="ARBA" id="ARBA00023052"/>
    </source>
</evidence>
<dbReference type="InterPro" id="IPR012001">
    <property type="entry name" value="Thiamin_PyroP_enz_TPP-bd_dom"/>
</dbReference>
<dbReference type="SUPFAM" id="SSF52467">
    <property type="entry name" value="DHS-like NAD/FAD-binding domain"/>
    <property type="match status" value="1"/>
</dbReference>
<dbReference type="Gene3D" id="3.40.50.970">
    <property type="match status" value="2"/>
</dbReference>
<protein>
    <submittedName>
        <fullName evidence="7">Thiamine pyrophosphate-binding protein</fullName>
    </submittedName>
</protein>
<dbReference type="Gene3D" id="3.40.50.1220">
    <property type="entry name" value="TPP-binding domain"/>
    <property type="match status" value="1"/>
</dbReference>
<keyword evidence="8" id="KW-1185">Reference proteome</keyword>
<proteinExistence type="inferred from homology"/>
<sequence length="614" mass="66905">MSNVTTKTALDKPKVSELIAEALEKLGIEHVFGIIGAGNVHLFEAISRRGYTEIVCVHHEQSACMAMQTYYRTHGKLSAALLTTGAGSTNGVTGVVSAWADSIPGIIIAGNENSKFTRPENTLRMWGVQGYDSVEMVCKVTKYGQRVMAPEQAVYEIQKAAHLALDQRPGPCWIEVPMDIQAARIDPANAAQFVPPAPLNYLGSEVSAQLDSVIDALLAAERPLLWLGHGIRLAGAEQQIAPLLELLGAPALVSWAGIDMIDSSHPLVFGRAGVYGQRCANFILQNCDYLLTLGTRLAIPQIGYDVSELARAARIDVVDIDPQEAAKHPGRVRQAIVCDAGQFMAALTERLRLRVITHRTEWVARCRDYETQFPWVGPEHEDREGFMNSYRFMQRLNGFFKPGQTVVTDMGTALLCAHQALRLTTGQRLMTSTGLGEMGYGLPGAIGVSFASDRGEVMCLNCDGGMMLNLQELQTIVHHQLPIKLFIFNNDGYLMIKHTQNAMFKSGFVGTDRASGVSCPDYAKIAAAFEIPAFQIRHWGECDATLAAVQAASGPVICEVFMHPEQPFSPKLSLVARTDGTLVSPPLEDLSPLLPRAVLDAAMLVGMHEKSRPL</sequence>
<accession>A0ABT2YM96</accession>
<dbReference type="InterPro" id="IPR011766">
    <property type="entry name" value="TPP_enzyme_TPP-bd"/>
</dbReference>
<dbReference type="CDD" id="cd00568">
    <property type="entry name" value="TPP_enzymes"/>
    <property type="match status" value="1"/>
</dbReference>
<dbReference type="SUPFAM" id="SSF52518">
    <property type="entry name" value="Thiamin diphosphate-binding fold (THDP-binding)"/>
    <property type="match status" value="2"/>
</dbReference>
<gene>
    <name evidence="7" type="ORF">LNV07_24130</name>
</gene>
<dbReference type="EMBL" id="JAJIRN010000013">
    <property type="protein sequence ID" value="MCV2371190.1"/>
    <property type="molecule type" value="Genomic_DNA"/>
</dbReference>
<dbReference type="Pfam" id="PF02775">
    <property type="entry name" value="TPP_enzyme_C"/>
    <property type="match status" value="1"/>
</dbReference>
<dbReference type="PANTHER" id="PTHR18968:SF142">
    <property type="entry name" value="ACETOLACTATE SYNTHASE"/>
    <property type="match status" value="1"/>
</dbReference>
<evidence type="ECO:0000313" key="8">
    <source>
        <dbReference type="Proteomes" id="UP001209701"/>
    </source>
</evidence>
<comment type="caution">
    <text evidence="7">The sequence shown here is derived from an EMBL/GenBank/DDBJ whole genome shotgun (WGS) entry which is preliminary data.</text>
</comment>
<reference evidence="7 8" key="1">
    <citation type="submission" date="2021-11" db="EMBL/GenBank/DDBJ databases">
        <authorList>
            <person name="Liang Q."/>
            <person name="Mou H."/>
            <person name="Liu Z."/>
        </authorList>
    </citation>
    <scope>NUCLEOTIDE SEQUENCE [LARGE SCALE GENOMIC DNA]</scope>
    <source>
        <strain evidence="7 8">CHU3</strain>
    </source>
</reference>
<evidence type="ECO:0000256" key="1">
    <source>
        <dbReference type="ARBA" id="ARBA00007812"/>
    </source>
</evidence>
<evidence type="ECO:0000259" key="6">
    <source>
        <dbReference type="Pfam" id="PF02776"/>
    </source>
</evidence>
<dbReference type="InterPro" id="IPR012000">
    <property type="entry name" value="Thiamin_PyroP_enz_cen_dom"/>
</dbReference>
<name>A0ABT2YM96_9BURK</name>
<organism evidence="7 8">
    <name type="scientific">Roseateles oligotrophus</name>
    <dbReference type="NCBI Taxonomy" id="1769250"/>
    <lineage>
        <taxon>Bacteria</taxon>
        <taxon>Pseudomonadati</taxon>
        <taxon>Pseudomonadota</taxon>
        <taxon>Betaproteobacteria</taxon>
        <taxon>Burkholderiales</taxon>
        <taxon>Sphaerotilaceae</taxon>
        <taxon>Roseateles</taxon>
    </lineage>
</organism>
<dbReference type="CDD" id="cd07035">
    <property type="entry name" value="TPP_PYR_POX_like"/>
    <property type="match status" value="1"/>
</dbReference>
<dbReference type="RefSeq" id="WP_263573773.1">
    <property type="nucleotide sequence ID" value="NZ_JAJIRN010000013.1"/>
</dbReference>
<keyword evidence="2 3" id="KW-0786">Thiamine pyrophosphate</keyword>
<feature type="domain" description="Thiamine pyrophosphate enzyme TPP-binding" evidence="5">
    <location>
        <begin position="409"/>
        <end position="560"/>
    </location>
</feature>
<evidence type="ECO:0000259" key="5">
    <source>
        <dbReference type="Pfam" id="PF02775"/>
    </source>
</evidence>
<dbReference type="InterPro" id="IPR029035">
    <property type="entry name" value="DHS-like_NAD/FAD-binding_dom"/>
</dbReference>
<evidence type="ECO:0000256" key="3">
    <source>
        <dbReference type="RuleBase" id="RU362132"/>
    </source>
</evidence>
<dbReference type="InterPro" id="IPR045229">
    <property type="entry name" value="TPP_enz"/>
</dbReference>